<feature type="region of interest" description="Disordered" evidence="1">
    <location>
        <begin position="1"/>
        <end position="21"/>
    </location>
</feature>
<organism evidence="2 3">
    <name type="scientific">Heterodera schachtii</name>
    <name type="common">Sugarbeet cyst nematode worm</name>
    <name type="synonym">Tylenchus schachtii</name>
    <dbReference type="NCBI Taxonomy" id="97005"/>
    <lineage>
        <taxon>Eukaryota</taxon>
        <taxon>Metazoa</taxon>
        <taxon>Ecdysozoa</taxon>
        <taxon>Nematoda</taxon>
        <taxon>Chromadorea</taxon>
        <taxon>Rhabditida</taxon>
        <taxon>Tylenchina</taxon>
        <taxon>Tylenchomorpha</taxon>
        <taxon>Tylenchoidea</taxon>
        <taxon>Heteroderidae</taxon>
        <taxon>Heteroderinae</taxon>
        <taxon>Heterodera</taxon>
    </lineage>
</organism>
<dbReference type="AlphaFoldDB" id="A0ABD2KH94"/>
<proteinExistence type="predicted"/>
<evidence type="ECO:0000313" key="3">
    <source>
        <dbReference type="Proteomes" id="UP001620645"/>
    </source>
</evidence>
<sequence>MRRNSVQQLQQNEQKSPLHSPMAKFRRLSAIFGGWSARVEANVSPPPPFCSSGAPMAVRRVPLPNSPQLRPQRPALTRQFSIHSSNVGRAAANRQQRTVLEECYQSVTTKWRQRDKWTKDKAQKGIGREAELDLPKVGLRAQVACPRQSDRTPKKSLKMSLRPLKKRAFRGWAVSVGRRDKRQTNDSNGPAFAFLLK</sequence>
<accession>A0ABD2KH94</accession>
<dbReference type="EMBL" id="JBICCN010000026">
    <property type="protein sequence ID" value="KAL3102290.1"/>
    <property type="molecule type" value="Genomic_DNA"/>
</dbReference>
<comment type="caution">
    <text evidence="2">The sequence shown here is derived from an EMBL/GenBank/DDBJ whole genome shotgun (WGS) entry which is preliminary data.</text>
</comment>
<keyword evidence="3" id="KW-1185">Reference proteome</keyword>
<feature type="compositionally biased region" description="Polar residues" evidence="1">
    <location>
        <begin position="1"/>
        <end position="17"/>
    </location>
</feature>
<protein>
    <submittedName>
        <fullName evidence="2">Uncharacterized protein</fullName>
    </submittedName>
</protein>
<dbReference type="Proteomes" id="UP001620645">
    <property type="component" value="Unassembled WGS sequence"/>
</dbReference>
<evidence type="ECO:0000256" key="1">
    <source>
        <dbReference type="SAM" id="MobiDB-lite"/>
    </source>
</evidence>
<reference evidence="2 3" key="1">
    <citation type="submission" date="2024-10" db="EMBL/GenBank/DDBJ databases">
        <authorList>
            <person name="Kim D."/>
        </authorList>
    </citation>
    <scope>NUCLEOTIDE SEQUENCE [LARGE SCALE GENOMIC DNA]</scope>
    <source>
        <strain evidence="2">Taebaek</strain>
    </source>
</reference>
<gene>
    <name evidence="2" type="ORF">niasHS_003699</name>
</gene>
<name>A0ABD2KH94_HETSC</name>
<evidence type="ECO:0000313" key="2">
    <source>
        <dbReference type="EMBL" id="KAL3102290.1"/>
    </source>
</evidence>